<protein>
    <submittedName>
        <fullName evidence="1">Uncharacterized protein</fullName>
    </submittedName>
</protein>
<comment type="caution">
    <text evidence="1">The sequence shown here is derived from an EMBL/GenBank/DDBJ whole genome shotgun (WGS) entry which is preliminary data.</text>
</comment>
<evidence type="ECO:0000313" key="1">
    <source>
        <dbReference type="EMBL" id="RHK38655.1"/>
    </source>
</evidence>
<dbReference type="AlphaFoldDB" id="A0A415G6S0"/>
<dbReference type="Proteomes" id="UP000283497">
    <property type="component" value="Unassembled WGS sequence"/>
</dbReference>
<organism evidence="1 2">
    <name type="scientific">Anaerobutyricum hallii</name>
    <dbReference type="NCBI Taxonomy" id="39488"/>
    <lineage>
        <taxon>Bacteria</taxon>
        <taxon>Bacillati</taxon>
        <taxon>Bacillota</taxon>
        <taxon>Clostridia</taxon>
        <taxon>Lachnospirales</taxon>
        <taxon>Lachnospiraceae</taxon>
        <taxon>Anaerobutyricum</taxon>
    </lineage>
</organism>
<proteinExistence type="predicted"/>
<name>A0A415G6S0_9FIRM</name>
<dbReference type="RefSeq" id="WP_118314650.1">
    <property type="nucleotide sequence ID" value="NZ_QRNJ01000032.1"/>
</dbReference>
<accession>A0A415G6S0</accession>
<dbReference type="EMBL" id="QRNJ01000032">
    <property type="protein sequence ID" value="RHK38655.1"/>
    <property type="molecule type" value="Genomic_DNA"/>
</dbReference>
<reference evidence="1 2" key="1">
    <citation type="submission" date="2018-08" db="EMBL/GenBank/DDBJ databases">
        <title>A genome reference for cultivated species of the human gut microbiota.</title>
        <authorList>
            <person name="Zou Y."/>
            <person name="Xue W."/>
            <person name="Luo G."/>
        </authorList>
    </citation>
    <scope>NUCLEOTIDE SEQUENCE [LARGE SCALE GENOMIC DNA]</scope>
    <source>
        <strain evidence="1 2">AF45-14BH</strain>
    </source>
</reference>
<evidence type="ECO:0000313" key="2">
    <source>
        <dbReference type="Proteomes" id="UP000283497"/>
    </source>
</evidence>
<gene>
    <name evidence="1" type="ORF">DW068_09145</name>
</gene>
<sequence length="98" mass="11661">MYPPIYPSLGRWEDTIRIDEVKIVNVEDEEKEEKLKAFSWLPREKCPQEVIGTIYKIPTFYTIFYERRIFDYKSCYIGNIGSSSIIRLDENGEQVLFV</sequence>